<gene>
    <name evidence="2" type="ORF">O6P43_021997</name>
</gene>
<keyword evidence="1" id="KW-0732">Signal</keyword>
<dbReference type="Proteomes" id="UP001163823">
    <property type="component" value="Chromosome 9"/>
</dbReference>
<organism evidence="2 3">
    <name type="scientific">Quillaja saponaria</name>
    <name type="common">Soap bark tree</name>
    <dbReference type="NCBI Taxonomy" id="32244"/>
    <lineage>
        <taxon>Eukaryota</taxon>
        <taxon>Viridiplantae</taxon>
        <taxon>Streptophyta</taxon>
        <taxon>Embryophyta</taxon>
        <taxon>Tracheophyta</taxon>
        <taxon>Spermatophyta</taxon>
        <taxon>Magnoliopsida</taxon>
        <taxon>eudicotyledons</taxon>
        <taxon>Gunneridae</taxon>
        <taxon>Pentapetalae</taxon>
        <taxon>rosids</taxon>
        <taxon>fabids</taxon>
        <taxon>Fabales</taxon>
        <taxon>Quillajaceae</taxon>
        <taxon>Quillaja</taxon>
    </lineage>
</organism>
<dbReference type="EMBL" id="JARAOO010000009">
    <property type="protein sequence ID" value="KAJ7955400.1"/>
    <property type="molecule type" value="Genomic_DNA"/>
</dbReference>
<evidence type="ECO:0000313" key="3">
    <source>
        <dbReference type="Proteomes" id="UP001163823"/>
    </source>
</evidence>
<evidence type="ECO:0000256" key="1">
    <source>
        <dbReference type="SAM" id="SignalP"/>
    </source>
</evidence>
<dbReference type="AlphaFoldDB" id="A0AAD7LC48"/>
<protein>
    <submittedName>
        <fullName evidence="2">Uncharacterized protein</fullName>
    </submittedName>
</protein>
<sequence>MNMEKACFKMGFIFAVLVAATCSGVKGRRIGDEGQCSSASECTSIIQGCDGHGGVLECINGTCSCGIPHPAGVEGRTEADEEVIRCSSLSDCIPLRPSCDQNEGVVGCIDGICVCI</sequence>
<accession>A0AAD7LC48</accession>
<dbReference type="KEGG" id="qsa:O6P43_021997"/>
<feature type="signal peptide" evidence="1">
    <location>
        <begin position="1"/>
        <end position="27"/>
    </location>
</feature>
<keyword evidence="3" id="KW-1185">Reference proteome</keyword>
<evidence type="ECO:0000313" key="2">
    <source>
        <dbReference type="EMBL" id="KAJ7955400.1"/>
    </source>
</evidence>
<comment type="caution">
    <text evidence="2">The sequence shown here is derived from an EMBL/GenBank/DDBJ whole genome shotgun (WGS) entry which is preliminary data.</text>
</comment>
<reference evidence="2" key="1">
    <citation type="journal article" date="2023" name="Science">
        <title>Elucidation of the pathway for biosynthesis of saponin adjuvants from the soapbark tree.</title>
        <authorList>
            <person name="Reed J."/>
            <person name="Orme A."/>
            <person name="El-Demerdash A."/>
            <person name="Owen C."/>
            <person name="Martin L.B.B."/>
            <person name="Misra R.C."/>
            <person name="Kikuchi S."/>
            <person name="Rejzek M."/>
            <person name="Martin A.C."/>
            <person name="Harkess A."/>
            <person name="Leebens-Mack J."/>
            <person name="Louveau T."/>
            <person name="Stephenson M.J."/>
            <person name="Osbourn A."/>
        </authorList>
    </citation>
    <scope>NUCLEOTIDE SEQUENCE</scope>
    <source>
        <strain evidence="2">S10</strain>
    </source>
</reference>
<feature type="chain" id="PRO_5042234041" evidence="1">
    <location>
        <begin position="28"/>
        <end position="116"/>
    </location>
</feature>
<name>A0AAD7LC48_QUISA</name>
<proteinExistence type="predicted"/>